<gene>
    <name evidence="5" type="ORF">CJO77_12675</name>
</gene>
<accession>A0AAD0S7R0</accession>
<dbReference type="Proteomes" id="UP000261758">
    <property type="component" value="Chromosome"/>
</dbReference>
<evidence type="ECO:0000313" key="5">
    <source>
        <dbReference type="EMBL" id="AXV82303.1"/>
    </source>
</evidence>
<dbReference type="Gene3D" id="3.90.220.20">
    <property type="entry name" value="DNA methylase specificity domains"/>
    <property type="match status" value="2"/>
</dbReference>
<feature type="domain" description="Type I restriction modification DNA specificity" evidence="4">
    <location>
        <begin position="25"/>
        <end position="183"/>
    </location>
</feature>
<organism evidence="5 6">
    <name type="scientific">Ralstonia solanacearum</name>
    <name type="common">Pseudomonas solanacearum</name>
    <dbReference type="NCBI Taxonomy" id="305"/>
    <lineage>
        <taxon>Bacteria</taxon>
        <taxon>Pseudomonadati</taxon>
        <taxon>Pseudomonadota</taxon>
        <taxon>Betaproteobacteria</taxon>
        <taxon>Burkholderiales</taxon>
        <taxon>Burkholderiaceae</taxon>
        <taxon>Ralstonia</taxon>
        <taxon>Ralstonia solanacearum species complex</taxon>
    </lineage>
</organism>
<reference evidence="5 6" key="1">
    <citation type="submission" date="2017-08" db="EMBL/GenBank/DDBJ databases">
        <title>Genome sequences of Ralstonia solanacearum Species Complex (RSSC) isolated from Potato bacterial wilts in Korea.</title>
        <authorList>
            <person name="Cho H."/>
            <person name="Song E.-S."/>
            <person name="Lee Y.K."/>
            <person name="Lee S."/>
            <person name="Lee S.-W."/>
            <person name="Jo A."/>
            <person name="Kim J.-G."/>
            <person name="Hwang I."/>
        </authorList>
    </citation>
    <scope>NUCLEOTIDE SEQUENCE [LARGE SCALE GENOMIC DNA]</scope>
    <source>
        <strain evidence="5 6">T98</strain>
    </source>
</reference>
<feature type="domain" description="Type I restriction modification DNA specificity" evidence="4">
    <location>
        <begin position="209"/>
        <end position="387"/>
    </location>
</feature>
<dbReference type="Pfam" id="PF01420">
    <property type="entry name" value="Methylase_S"/>
    <property type="match status" value="2"/>
</dbReference>
<dbReference type="EMBL" id="CP022759">
    <property type="protein sequence ID" value="AXV82303.1"/>
    <property type="molecule type" value="Genomic_DNA"/>
</dbReference>
<proteinExistence type="inferred from homology"/>
<evidence type="ECO:0000256" key="2">
    <source>
        <dbReference type="ARBA" id="ARBA00022747"/>
    </source>
</evidence>
<evidence type="ECO:0000259" key="4">
    <source>
        <dbReference type="Pfam" id="PF01420"/>
    </source>
</evidence>
<dbReference type="InterPro" id="IPR044946">
    <property type="entry name" value="Restrct_endonuc_typeI_TRD_sf"/>
</dbReference>
<dbReference type="GO" id="GO:0009307">
    <property type="term" value="P:DNA restriction-modification system"/>
    <property type="evidence" value="ECO:0007669"/>
    <property type="project" value="UniProtKB-KW"/>
</dbReference>
<dbReference type="SUPFAM" id="SSF116734">
    <property type="entry name" value="DNA methylase specificity domain"/>
    <property type="match status" value="2"/>
</dbReference>
<dbReference type="InterPro" id="IPR052021">
    <property type="entry name" value="Type-I_RS_S_subunit"/>
</dbReference>
<sequence length="409" mass="44773">MEVKEPSVKYLAKSAYKPTQIGLIPEEWEVISIGQIGSFASGSGISIATLSPESSDTPVPVYGGNGIAGFTKHALIQNPTVVIGRVGQQCGQVYLTKGASWITDNALYPKVLHRSVHVPFLARALAAAGLNGLKNHNDLPLVTQSILHAVPIALPSTKVEQQAIAEALSDTDALIEALEQLLAKKRQIKQGAMQELLTGRKRLPGFAGKWDKKRLGDCATLKARIGWQGLTAAEYKEDGEFFLVTGTEFSNGYINWDSCFFVDESRYKQDKNIQLRLHDVLITKDGTIGKIALVNELPLPATLNSGVFVIRPFDKEFDPEFFYHLLCSEIFAGFLVQLSAGSTINHLYQKDFVGFVFHAPDCIAEQTAIATLLSDMDAEISELEAKLTKARGIKQGMMQQLLTGKIRLI</sequence>
<dbReference type="PANTHER" id="PTHR30408">
    <property type="entry name" value="TYPE-1 RESTRICTION ENZYME ECOKI SPECIFICITY PROTEIN"/>
    <property type="match status" value="1"/>
</dbReference>
<evidence type="ECO:0000256" key="1">
    <source>
        <dbReference type="ARBA" id="ARBA00010923"/>
    </source>
</evidence>
<comment type="similarity">
    <text evidence="1">Belongs to the type-I restriction system S methylase family.</text>
</comment>
<keyword evidence="2" id="KW-0680">Restriction system</keyword>
<evidence type="ECO:0000313" key="6">
    <source>
        <dbReference type="Proteomes" id="UP000261758"/>
    </source>
</evidence>
<evidence type="ECO:0000256" key="3">
    <source>
        <dbReference type="ARBA" id="ARBA00023125"/>
    </source>
</evidence>
<dbReference type="InterPro" id="IPR000055">
    <property type="entry name" value="Restrct_endonuc_typeI_TRD"/>
</dbReference>
<dbReference type="Gene3D" id="1.10.287.1120">
    <property type="entry name" value="Bipartite methylase S protein"/>
    <property type="match status" value="1"/>
</dbReference>
<dbReference type="REBASE" id="270789">
    <property type="entry name" value="S1.RsoT98ORF12670P"/>
</dbReference>
<dbReference type="RefSeq" id="WP_118869764.1">
    <property type="nucleotide sequence ID" value="NZ_CP022759.1"/>
</dbReference>
<name>A0AAD0S7R0_RALSL</name>
<dbReference type="GO" id="GO:0003677">
    <property type="term" value="F:DNA binding"/>
    <property type="evidence" value="ECO:0007669"/>
    <property type="project" value="UniProtKB-KW"/>
</dbReference>
<dbReference type="AlphaFoldDB" id="A0AAD0S7R0"/>
<protein>
    <recommendedName>
        <fullName evidence="4">Type I restriction modification DNA specificity domain-containing protein</fullName>
    </recommendedName>
</protein>
<dbReference type="PANTHER" id="PTHR30408:SF12">
    <property type="entry name" value="TYPE I RESTRICTION ENZYME MJAVIII SPECIFICITY SUBUNIT"/>
    <property type="match status" value="1"/>
</dbReference>
<keyword evidence="3" id="KW-0238">DNA-binding</keyword>